<protein>
    <recommendedName>
        <fullName evidence="1">F-box domain-containing protein</fullName>
    </recommendedName>
</protein>
<dbReference type="Gene3D" id="1.20.1280.50">
    <property type="match status" value="1"/>
</dbReference>
<reference evidence="2 3" key="1">
    <citation type="submission" date="2024-02" db="EMBL/GenBank/DDBJ databases">
        <title>Discinaceae phylogenomics.</title>
        <authorList>
            <person name="Dirks A.C."/>
            <person name="James T.Y."/>
        </authorList>
    </citation>
    <scope>NUCLEOTIDE SEQUENCE [LARGE SCALE GENOMIC DNA]</scope>
    <source>
        <strain evidence="2 3">ACD0624</strain>
    </source>
</reference>
<keyword evidence="3" id="KW-1185">Reference proteome</keyword>
<name>A0ABR3GEB9_9PEZI</name>
<feature type="domain" description="F-box" evidence="1">
    <location>
        <begin position="1"/>
        <end position="46"/>
    </location>
</feature>
<sequence>MVALAELPTEILREIFSSLKPADLVNASLVSHRLYSITESFLYKTVVLSSATIIPFTRTIIERRDLANHVKDLKCNQSDTTRASHSLMVCLLLHAIPNLHIFTCAQLVEETFHKFTFFETMTGRTSSNAFPVGVQSLQEIECGLDKLSDPYEELGVDCNTLFAMMRFPSIRKIRASMMDDEWEGDVDSYYNAKAGTSSVTHLEIINYVLRPEMIELILKVPQSLTNFSYFDSGYDPSFLVDPTFGIAIGRLQATLQFLELDFSESVIMHEDEVMVVYYPIGMFRDWPQLTRIKSPLLPLLGSPDTPATPRLGAVLPLVVKELSVDTDPMWMDSDIVGQLMDLLEWKEAYGLTRLKVIKISHLLLSSDELRDRLAAACNTAGIEFGVVTYNRIE</sequence>
<dbReference type="InterPro" id="IPR001810">
    <property type="entry name" value="F-box_dom"/>
</dbReference>
<evidence type="ECO:0000313" key="2">
    <source>
        <dbReference type="EMBL" id="KAL0634203.1"/>
    </source>
</evidence>
<organism evidence="2 3">
    <name type="scientific">Discina gigas</name>
    <dbReference type="NCBI Taxonomy" id="1032678"/>
    <lineage>
        <taxon>Eukaryota</taxon>
        <taxon>Fungi</taxon>
        <taxon>Dikarya</taxon>
        <taxon>Ascomycota</taxon>
        <taxon>Pezizomycotina</taxon>
        <taxon>Pezizomycetes</taxon>
        <taxon>Pezizales</taxon>
        <taxon>Discinaceae</taxon>
        <taxon>Discina</taxon>
    </lineage>
</organism>
<evidence type="ECO:0000313" key="3">
    <source>
        <dbReference type="Proteomes" id="UP001447188"/>
    </source>
</evidence>
<comment type="caution">
    <text evidence="2">The sequence shown here is derived from an EMBL/GenBank/DDBJ whole genome shotgun (WGS) entry which is preliminary data.</text>
</comment>
<dbReference type="SUPFAM" id="SSF81383">
    <property type="entry name" value="F-box domain"/>
    <property type="match status" value="1"/>
</dbReference>
<dbReference type="InterPro" id="IPR036047">
    <property type="entry name" value="F-box-like_dom_sf"/>
</dbReference>
<dbReference type="PROSITE" id="PS50181">
    <property type="entry name" value="FBOX"/>
    <property type="match status" value="1"/>
</dbReference>
<dbReference type="SMART" id="SM00256">
    <property type="entry name" value="FBOX"/>
    <property type="match status" value="1"/>
</dbReference>
<evidence type="ECO:0000259" key="1">
    <source>
        <dbReference type="PROSITE" id="PS50181"/>
    </source>
</evidence>
<dbReference type="CDD" id="cd09917">
    <property type="entry name" value="F-box_SF"/>
    <property type="match status" value="1"/>
</dbReference>
<proteinExistence type="predicted"/>
<dbReference type="Proteomes" id="UP001447188">
    <property type="component" value="Unassembled WGS sequence"/>
</dbReference>
<accession>A0ABR3GEB9</accession>
<gene>
    <name evidence="2" type="ORF">Q9L58_006879</name>
</gene>
<dbReference type="EMBL" id="JBBBZM010000101">
    <property type="protein sequence ID" value="KAL0634203.1"/>
    <property type="molecule type" value="Genomic_DNA"/>
</dbReference>
<dbReference type="Pfam" id="PF12937">
    <property type="entry name" value="F-box-like"/>
    <property type="match status" value="1"/>
</dbReference>